<evidence type="ECO:0000256" key="9">
    <source>
        <dbReference type="ARBA" id="ARBA00023136"/>
    </source>
</evidence>
<comment type="catalytic activity">
    <reaction evidence="13">
        <text>heme b + (2E,6E)-farnesyl diphosphate + H2O = Fe(II)-heme o + diphosphate</text>
        <dbReference type="Rhea" id="RHEA:28070"/>
        <dbReference type="ChEBI" id="CHEBI:15377"/>
        <dbReference type="ChEBI" id="CHEBI:33019"/>
        <dbReference type="ChEBI" id="CHEBI:60344"/>
        <dbReference type="ChEBI" id="CHEBI:60530"/>
        <dbReference type="ChEBI" id="CHEBI:175763"/>
        <dbReference type="EC" id="2.5.1.141"/>
    </reaction>
</comment>
<evidence type="ECO:0000256" key="12">
    <source>
        <dbReference type="ARBA" id="ARBA00042475"/>
    </source>
</evidence>
<feature type="transmembrane region" description="Helical" evidence="14">
    <location>
        <begin position="58"/>
        <end position="78"/>
    </location>
</feature>
<proteinExistence type="predicted"/>
<evidence type="ECO:0000256" key="4">
    <source>
        <dbReference type="ARBA" id="ARBA00022475"/>
    </source>
</evidence>
<dbReference type="Proteomes" id="UP000199614">
    <property type="component" value="Unassembled WGS sequence"/>
</dbReference>
<dbReference type="STRING" id="260086.SAMN05216207_10762"/>
<dbReference type="EC" id="2.5.1.141" evidence="3"/>
<organism evidence="15 16">
    <name type="scientific">Pseudonocardia ammonioxydans</name>
    <dbReference type="NCBI Taxonomy" id="260086"/>
    <lineage>
        <taxon>Bacteria</taxon>
        <taxon>Bacillati</taxon>
        <taxon>Actinomycetota</taxon>
        <taxon>Actinomycetes</taxon>
        <taxon>Pseudonocardiales</taxon>
        <taxon>Pseudonocardiaceae</taxon>
        <taxon>Pseudonocardia</taxon>
    </lineage>
</organism>
<accession>A0A1I5HUJ0</accession>
<name>A0A1I5HUJ0_PSUAM</name>
<evidence type="ECO:0000256" key="7">
    <source>
        <dbReference type="ARBA" id="ARBA00022989"/>
    </source>
</evidence>
<keyword evidence="9 14" id="KW-0472">Membrane</keyword>
<evidence type="ECO:0000256" key="5">
    <source>
        <dbReference type="ARBA" id="ARBA00022679"/>
    </source>
</evidence>
<feature type="transmembrane region" description="Helical" evidence="14">
    <location>
        <begin position="6"/>
        <end position="26"/>
    </location>
</feature>
<gene>
    <name evidence="15" type="ORF">SAMN05216207_10762</name>
</gene>
<keyword evidence="8" id="KW-0350">Heme biosynthesis</keyword>
<dbReference type="InterPro" id="IPR000537">
    <property type="entry name" value="UbiA_prenyltransferase"/>
</dbReference>
<evidence type="ECO:0000256" key="2">
    <source>
        <dbReference type="ARBA" id="ARBA00004919"/>
    </source>
</evidence>
<feature type="transmembrane region" description="Helical" evidence="14">
    <location>
        <begin position="33"/>
        <end position="52"/>
    </location>
</feature>
<dbReference type="AlphaFoldDB" id="A0A1I5HUJ0"/>
<protein>
    <recommendedName>
        <fullName evidence="11">Protoheme IX farnesyltransferase</fullName>
        <ecNumber evidence="3">2.5.1.141</ecNumber>
    </recommendedName>
    <alternativeName>
        <fullName evidence="12">Heme B farnesyltransferase</fullName>
    </alternativeName>
    <alternativeName>
        <fullName evidence="10">Heme O synthase</fullName>
    </alternativeName>
</protein>
<dbReference type="InterPro" id="IPR044878">
    <property type="entry name" value="UbiA_sf"/>
</dbReference>
<keyword evidence="7 14" id="KW-1133">Transmembrane helix</keyword>
<evidence type="ECO:0000256" key="8">
    <source>
        <dbReference type="ARBA" id="ARBA00023133"/>
    </source>
</evidence>
<feature type="transmembrane region" description="Helical" evidence="14">
    <location>
        <begin position="130"/>
        <end position="147"/>
    </location>
</feature>
<dbReference type="Gene3D" id="1.10.357.140">
    <property type="entry name" value="UbiA prenyltransferase"/>
    <property type="match status" value="1"/>
</dbReference>
<evidence type="ECO:0000313" key="15">
    <source>
        <dbReference type="EMBL" id="SFO51933.1"/>
    </source>
</evidence>
<evidence type="ECO:0000256" key="6">
    <source>
        <dbReference type="ARBA" id="ARBA00022692"/>
    </source>
</evidence>
<sequence>MINAAAAAVLALAAVLLYVVFYAIVLERRSWQNIIWGGLSGCMPVLIGGAAVTGSLEWAPVVLFLVIFFWTPAYYWPLSIQFRTDYTRAGVPMLPVVAGEIVVDRQVVLYTAATIATTLLLVPVAGTGWFYAGLVAAAGAWFLRDALRLYRRAPSRVRASRLR</sequence>
<reference evidence="15 16" key="1">
    <citation type="submission" date="2016-10" db="EMBL/GenBank/DDBJ databases">
        <authorList>
            <person name="de Groot N.N."/>
        </authorList>
    </citation>
    <scope>NUCLEOTIDE SEQUENCE [LARGE SCALE GENOMIC DNA]</scope>
    <source>
        <strain evidence="15 16">CGMCC 4.1877</strain>
    </source>
</reference>
<evidence type="ECO:0000256" key="3">
    <source>
        <dbReference type="ARBA" id="ARBA00012292"/>
    </source>
</evidence>
<keyword evidence="5 15" id="KW-0808">Transferase</keyword>
<comment type="subcellular location">
    <subcellularLocation>
        <location evidence="1">Cell membrane</location>
        <topology evidence="1">Multi-pass membrane protein</topology>
    </subcellularLocation>
</comment>
<keyword evidence="16" id="KW-1185">Reference proteome</keyword>
<evidence type="ECO:0000256" key="13">
    <source>
        <dbReference type="ARBA" id="ARBA00047690"/>
    </source>
</evidence>
<dbReference type="GO" id="GO:0006783">
    <property type="term" value="P:heme biosynthetic process"/>
    <property type="evidence" value="ECO:0007669"/>
    <property type="project" value="UniProtKB-KW"/>
</dbReference>
<dbReference type="Pfam" id="PF01040">
    <property type="entry name" value="UbiA"/>
    <property type="match status" value="1"/>
</dbReference>
<dbReference type="Gene3D" id="1.20.120.1780">
    <property type="entry name" value="UbiA prenyltransferase"/>
    <property type="match status" value="1"/>
</dbReference>
<dbReference type="PANTHER" id="PTHR43448:SF7">
    <property type="entry name" value="4-HYDROXYBENZOATE SOLANESYLTRANSFERASE"/>
    <property type="match status" value="1"/>
</dbReference>
<keyword evidence="6 14" id="KW-0812">Transmembrane</keyword>
<dbReference type="PANTHER" id="PTHR43448">
    <property type="entry name" value="PROTOHEME IX FARNESYLTRANSFERASE, MITOCHONDRIAL"/>
    <property type="match status" value="1"/>
</dbReference>
<comment type="pathway">
    <text evidence="2">Porphyrin-containing compound metabolism; heme O biosynthesis; heme O from protoheme: step 1/1.</text>
</comment>
<evidence type="ECO:0000256" key="11">
    <source>
        <dbReference type="ARBA" id="ARBA00040810"/>
    </source>
</evidence>
<evidence type="ECO:0000256" key="1">
    <source>
        <dbReference type="ARBA" id="ARBA00004651"/>
    </source>
</evidence>
<evidence type="ECO:0000313" key="16">
    <source>
        <dbReference type="Proteomes" id="UP000199614"/>
    </source>
</evidence>
<dbReference type="GO" id="GO:0008495">
    <property type="term" value="F:protoheme IX farnesyltransferase activity"/>
    <property type="evidence" value="ECO:0007669"/>
    <property type="project" value="UniProtKB-EC"/>
</dbReference>
<dbReference type="GO" id="GO:0005886">
    <property type="term" value="C:plasma membrane"/>
    <property type="evidence" value="ECO:0007669"/>
    <property type="project" value="UniProtKB-SubCell"/>
</dbReference>
<dbReference type="EMBL" id="FOUY01000076">
    <property type="protein sequence ID" value="SFO51933.1"/>
    <property type="molecule type" value="Genomic_DNA"/>
</dbReference>
<keyword evidence="4" id="KW-1003">Cell membrane</keyword>
<dbReference type="InterPro" id="IPR006369">
    <property type="entry name" value="Protohaem_IX_farnesylTrfase"/>
</dbReference>
<evidence type="ECO:0000256" key="14">
    <source>
        <dbReference type="SAM" id="Phobius"/>
    </source>
</evidence>
<evidence type="ECO:0000256" key="10">
    <source>
        <dbReference type="ARBA" id="ARBA00030253"/>
    </source>
</evidence>